<feature type="domain" description="VTT" evidence="9">
    <location>
        <begin position="106"/>
        <end position="233"/>
    </location>
</feature>
<accession>D6AUA6</accession>
<keyword evidence="4 8" id="KW-0812">Transmembrane</keyword>
<dbReference type="Pfam" id="PF09335">
    <property type="entry name" value="VTT_dom"/>
    <property type="match status" value="1"/>
</dbReference>
<evidence type="ECO:0000256" key="3">
    <source>
        <dbReference type="ARBA" id="ARBA00022475"/>
    </source>
</evidence>
<reference evidence="11" key="1">
    <citation type="submission" date="2008-10" db="EMBL/GenBank/DDBJ databases">
        <authorList>
            <person name="Molnar K."/>
        </authorList>
    </citation>
    <scope>NUCLEOTIDE SEQUENCE [LARGE SCALE GENOMIC DNA]</scope>
    <source>
        <strain evidence="11">NRRL 15998</strain>
    </source>
</reference>
<sequence>MGERFPRPLGRSRTRTAPRPRPGGRPGARPRPATPSEPFGGARRGLRRGPRDHGGMHLPLSAAAHRLSAASEPQGGIAGWAAGLVETFGGPGAGAAIALENVFPPLPSEVILPLTGFAASQGVLSIASALFWTTLGSVVGAVVLYGVGAVFGRERMHAWWAKLPLVKASDLVRTEAWFARHGTKAVLLGRMVPVLRSLISVPAGVERMPLPVFVALTATGSLVWNTVLVMAGYWLGDQWDVVGSYVGVVSKAVLALAVVALAGYVTMRVRSRRRGKP</sequence>
<comment type="subcellular location">
    <subcellularLocation>
        <location evidence="1">Cell membrane</location>
        <topology evidence="1">Multi-pass membrane protein</topology>
    </subcellularLocation>
</comment>
<organism evidence="10 11">
    <name type="scientific">Streptomyces filamentosus NRRL 15998</name>
    <dbReference type="NCBI Taxonomy" id="457431"/>
    <lineage>
        <taxon>Bacteria</taxon>
        <taxon>Bacillati</taxon>
        <taxon>Actinomycetota</taxon>
        <taxon>Actinomycetes</taxon>
        <taxon>Kitasatosporales</taxon>
        <taxon>Streptomycetaceae</taxon>
        <taxon>Streptomyces</taxon>
    </lineage>
</organism>
<feature type="transmembrane region" description="Helical" evidence="8">
    <location>
        <begin position="242"/>
        <end position="267"/>
    </location>
</feature>
<reference evidence="11" key="2">
    <citation type="submission" date="2008-12" db="EMBL/GenBank/DDBJ databases">
        <title>Annotation of Streptomyces roseosporus strain NRRL 15998.</title>
        <authorList>
            <consortium name="The Broad Institute Genome Sequencing Platform"/>
            <consortium name="Broad Institute Microbial Sequencing Center"/>
            <person name="Fischbach M."/>
            <person name="Ward D."/>
            <person name="Young S."/>
            <person name="Kodira C.D."/>
            <person name="Zeng Q."/>
            <person name="Koehrsen M."/>
            <person name="Godfrey P."/>
            <person name="Alvarado L."/>
            <person name="Berlin A.M."/>
            <person name="Borenstein D."/>
            <person name="Chen Z."/>
            <person name="Engels R."/>
            <person name="Freedman E."/>
            <person name="Gellesch M."/>
            <person name="Goldberg J."/>
            <person name="Griggs A."/>
            <person name="Gujja S."/>
            <person name="Heiman D.I."/>
            <person name="Hepburn T.A."/>
            <person name="Howarth C."/>
            <person name="Jen D."/>
            <person name="Larson L."/>
            <person name="Lewis B."/>
            <person name="Mehta T."/>
            <person name="Park D."/>
            <person name="Pearson M."/>
            <person name="Roberts A."/>
            <person name="Saif S."/>
            <person name="Shea T.D."/>
            <person name="Shenoy N."/>
            <person name="Sisk P."/>
            <person name="Stolte C."/>
            <person name="Sykes S.N."/>
            <person name="Walk T."/>
            <person name="White J."/>
            <person name="Yandava C."/>
            <person name="Straight P."/>
            <person name="Clardy J."/>
            <person name="Hung D."/>
            <person name="Kolter R."/>
            <person name="Mekalanos J."/>
            <person name="Walker S."/>
            <person name="Walsh C.T."/>
            <person name="Wieland B.L.C."/>
            <person name="Ilzarbe M."/>
            <person name="Galagan J."/>
            <person name="Nusbaum C."/>
            <person name="Birren B."/>
        </authorList>
    </citation>
    <scope>NUCLEOTIDE SEQUENCE [LARGE SCALE GENOMIC DNA]</scope>
    <source>
        <strain evidence="11">NRRL 15998</strain>
    </source>
</reference>
<evidence type="ECO:0000256" key="2">
    <source>
        <dbReference type="ARBA" id="ARBA00010792"/>
    </source>
</evidence>
<evidence type="ECO:0000256" key="1">
    <source>
        <dbReference type="ARBA" id="ARBA00004651"/>
    </source>
</evidence>
<feature type="transmembrane region" description="Helical" evidence="8">
    <location>
        <begin position="212"/>
        <end position="236"/>
    </location>
</feature>
<dbReference type="InterPro" id="IPR032816">
    <property type="entry name" value="VTT_dom"/>
</dbReference>
<keyword evidence="6 8" id="KW-0472">Membrane</keyword>
<evidence type="ECO:0000256" key="4">
    <source>
        <dbReference type="ARBA" id="ARBA00022692"/>
    </source>
</evidence>
<keyword evidence="3" id="KW-1003">Cell membrane</keyword>
<evidence type="ECO:0000313" key="11">
    <source>
        <dbReference type="Proteomes" id="UP000003986"/>
    </source>
</evidence>
<dbReference type="PANTHER" id="PTHR42709:SF6">
    <property type="entry name" value="UNDECAPRENYL PHOSPHATE TRANSPORTER A"/>
    <property type="match status" value="1"/>
</dbReference>
<gene>
    <name evidence="10" type="ORF">SSGG_05633</name>
</gene>
<dbReference type="GO" id="GO:0005886">
    <property type="term" value="C:plasma membrane"/>
    <property type="evidence" value="ECO:0007669"/>
    <property type="project" value="UniProtKB-SubCell"/>
</dbReference>
<name>D6AUA6_STRFL</name>
<evidence type="ECO:0000256" key="5">
    <source>
        <dbReference type="ARBA" id="ARBA00022989"/>
    </source>
</evidence>
<evidence type="ECO:0000259" key="9">
    <source>
        <dbReference type="Pfam" id="PF09335"/>
    </source>
</evidence>
<protein>
    <recommendedName>
        <fullName evidence="9">VTT domain-containing protein</fullName>
    </recommendedName>
</protein>
<comment type="similarity">
    <text evidence="2">Belongs to the DedA family.</text>
</comment>
<dbReference type="AlphaFoldDB" id="D6AUA6"/>
<keyword evidence="5 8" id="KW-1133">Transmembrane helix</keyword>
<dbReference type="PANTHER" id="PTHR42709">
    <property type="entry name" value="ALKALINE PHOSPHATASE LIKE PROTEIN"/>
    <property type="match status" value="1"/>
</dbReference>
<proteinExistence type="inferred from homology"/>
<dbReference type="InterPro" id="IPR051311">
    <property type="entry name" value="DedA_domain"/>
</dbReference>
<dbReference type="EMBL" id="DS999644">
    <property type="protein sequence ID" value="EFE78266.2"/>
    <property type="molecule type" value="Genomic_DNA"/>
</dbReference>
<evidence type="ECO:0000313" key="10">
    <source>
        <dbReference type="EMBL" id="EFE78266.2"/>
    </source>
</evidence>
<evidence type="ECO:0000256" key="8">
    <source>
        <dbReference type="SAM" id="Phobius"/>
    </source>
</evidence>
<evidence type="ECO:0000256" key="6">
    <source>
        <dbReference type="ARBA" id="ARBA00023136"/>
    </source>
</evidence>
<dbReference type="Proteomes" id="UP000003986">
    <property type="component" value="Unassembled WGS sequence"/>
</dbReference>
<feature type="region of interest" description="Disordered" evidence="7">
    <location>
        <begin position="1"/>
        <end position="58"/>
    </location>
</feature>
<evidence type="ECO:0000256" key="7">
    <source>
        <dbReference type="SAM" id="MobiDB-lite"/>
    </source>
</evidence>
<feature type="transmembrane region" description="Helical" evidence="8">
    <location>
        <begin position="129"/>
        <end position="152"/>
    </location>
</feature>